<dbReference type="AlphaFoldDB" id="A0A498JGN6"/>
<reference evidence="1 2" key="1">
    <citation type="submission" date="2018-10" db="EMBL/GenBank/DDBJ databases">
        <title>A high-quality apple genome assembly.</title>
        <authorList>
            <person name="Hu J."/>
        </authorList>
    </citation>
    <scope>NUCLEOTIDE SEQUENCE [LARGE SCALE GENOMIC DNA]</scope>
    <source>
        <strain evidence="2">cv. HFTH1</strain>
        <tissue evidence="1">Young leaf</tissue>
    </source>
</reference>
<dbReference type="EMBL" id="RDQH01000333">
    <property type="protein sequence ID" value="RXH94045.1"/>
    <property type="molecule type" value="Genomic_DNA"/>
</dbReference>
<comment type="caution">
    <text evidence="1">The sequence shown here is derived from an EMBL/GenBank/DDBJ whole genome shotgun (WGS) entry which is preliminary data.</text>
</comment>
<gene>
    <name evidence="1" type="ORF">DVH24_016112</name>
</gene>
<proteinExistence type="predicted"/>
<protein>
    <submittedName>
        <fullName evidence="1">Uncharacterized protein</fullName>
    </submittedName>
</protein>
<name>A0A498JGN6_MALDO</name>
<keyword evidence="2" id="KW-1185">Reference proteome</keyword>
<organism evidence="1 2">
    <name type="scientific">Malus domestica</name>
    <name type="common">Apple</name>
    <name type="synonym">Pyrus malus</name>
    <dbReference type="NCBI Taxonomy" id="3750"/>
    <lineage>
        <taxon>Eukaryota</taxon>
        <taxon>Viridiplantae</taxon>
        <taxon>Streptophyta</taxon>
        <taxon>Embryophyta</taxon>
        <taxon>Tracheophyta</taxon>
        <taxon>Spermatophyta</taxon>
        <taxon>Magnoliopsida</taxon>
        <taxon>eudicotyledons</taxon>
        <taxon>Gunneridae</taxon>
        <taxon>Pentapetalae</taxon>
        <taxon>rosids</taxon>
        <taxon>fabids</taxon>
        <taxon>Rosales</taxon>
        <taxon>Rosaceae</taxon>
        <taxon>Amygdaloideae</taxon>
        <taxon>Maleae</taxon>
        <taxon>Malus</taxon>
    </lineage>
</organism>
<evidence type="ECO:0000313" key="1">
    <source>
        <dbReference type="EMBL" id="RXH94045.1"/>
    </source>
</evidence>
<dbReference type="Proteomes" id="UP000290289">
    <property type="component" value="Chromosome 7"/>
</dbReference>
<evidence type="ECO:0000313" key="2">
    <source>
        <dbReference type="Proteomes" id="UP000290289"/>
    </source>
</evidence>
<sequence length="416" mass="47202">MIETSCGLGNDCVFKSSGSRRNILAQDVFDKMQQREIGQKYRPDLLLDLHHRMEIPKSVTDFLLVEIEERCTRDVFTYAFESVCIVNKKGAKSLKWTESGIPRKVPLLSYSTLDWLQLHFSLANTSGVQYVLSLKQIFAAKAELMEIARHEQQNGHLLSSKDLQDNGIRNSFGFIQSTNSQLILALSTIATLVRYSLYSAAQLLYRLVYSLEYLFTNTIGSQMLHGRKMQHASPWSDGFFGIIWEVFLIAACWVFTMAEEDMIIWALMRHKNLGSSLVVCCHLQSIKTSVRTSLKGNSYLVEIAQGGAKWGFQENHFKVHPQFLVLQLHPINPAMHPTCLPPQLLATRLGILHPKSKLHPYQLEHDEIVVFLLFGEHGFAPHSQVSLVEFSDGAQARVVPEPRETKGFTLIRILTN</sequence>
<accession>A0A498JGN6</accession>